<dbReference type="GO" id="GO:0020037">
    <property type="term" value="F:heme binding"/>
    <property type="evidence" value="ECO:0007669"/>
    <property type="project" value="InterPro"/>
</dbReference>
<dbReference type="EMBL" id="FNDK01000013">
    <property type="protein sequence ID" value="SDH87265.1"/>
    <property type="molecule type" value="Genomic_DNA"/>
</dbReference>
<dbReference type="GO" id="GO:0005506">
    <property type="term" value="F:iron ion binding"/>
    <property type="evidence" value="ECO:0007669"/>
    <property type="project" value="InterPro"/>
</dbReference>
<evidence type="ECO:0000313" key="8">
    <source>
        <dbReference type="EMBL" id="SDH87265.1"/>
    </source>
</evidence>
<dbReference type="SUPFAM" id="SSF48264">
    <property type="entry name" value="Cytochrome P450"/>
    <property type="match status" value="1"/>
</dbReference>
<dbReference type="GO" id="GO:0004497">
    <property type="term" value="F:monooxygenase activity"/>
    <property type="evidence" value="ECO:0007669"/>
    <property type="project" value="UniProtKB-KW"/>
</dbReference>
<keyword evidence="6 7" id="KW-0503">Monooxygenase</keyword>
<dbReference type="InterPro" id="IPR002397">
    <property type="entry name" value="Cyt_P450_B"/>
</dbReference>
<dbReference type="PRINTS" id="PR00385">
    <property type="entry name" value="P450"/>
</dbReference>
<keyword evidence="2 7" id="KW-0349">Heme</keyword>
<dbReference type="STRING" id="568899.SAMN05192534_11384"/>
<dbReference type="RefSeq" id="WP_281242357.1">
    <property type="nucleotide sequence ID" value="NZ_FNDK01000013.1"/>
</dbReference>
<evidence type="ECO:0000313" key="9">
    <source>
        <dbReference type="Proteomes" id="UP000199163"/>
    </source>
</evidence>
<keyword evidence="4 7" id="KW-0560">Oxidoreductase</keyword>
<dbReference type="PROSITE" id="PS00086">
    <property type="entry name" value="CYTOCHROME_P450"/>
    <property type="match status" value="1"/>
</dbReference>
<evidence type="ECO:0000256" key="4">
    <source>
        <dbReference type="ARBA" id="ARBA00023002"/>
    </source>
</evidence>
<dbReference type="Proteomes" id="UP000199163">
    <property type="component" value="Unassembled WGS sequence"/>
</dbReference>
<protein>
    <submittedName>
        <fullName evidence="8">Pimelate synthase BioI</fullName>
    </submittedName>
</protein>
<proteinExistence type="inferred from homology"/>
<keyword evidence="9" id="KW-1185">Reference proteome</keyword>
<accession>A0A1G8FYU1</accession>
<sequence>MVKATAISLASQTFAENPYMFYEQLRSTHPVTWNNTFRYPGWYVTGYEEAKIILKDARFKNRIPLPQSSKKYERLKNVQNDMMLFQNNMNHQRLRGIVSKVFTPKAAASCRPLIQETAADLLNQVKQQKHMDIISDFAFPLPSLVIANILGVPTEDRSLFKEWTKPLIESIDFTRSKNVLTNGNETTKHVLDYFQDMIQHRKRRPKDDLISMLINEEQDGEKLTDNELLATCILLMAAGHETTVNLISNTILCFLQHPFQRTKLMENPALLETAVEESLRLESPTQMIARVASEDIEISGSHIQSGEHVYILLGAVNRDPRVFENPDAFDITRHPNPHLAFGYGSHFCLGAPLARLEAQIAVKSLLATFPDLRLETENVRWRKLAGFRSLQDLPVIWNKIENHTARKQ</sequence>
<evidence type="ECO:0000256" key="3">
    <source>
        <dbReference type="ARBA" id="ARBA00022723"/>
    </source>
</evidence>
<keyword evidence="3 7" id="KW-0479">Metal-binding</keyword>
<dbReference type="AlphaFoldDB" id="A0A1G8FYU1"/>
<dbReference type="InterPro" id="IPR036396">
    <property type="entry name" value="Cyt_P450_sf"/>
</dbReference>
<dbReference type="PANTHER" id="PTHR46696">
    <property type="entry name" value="P450, PUTATIVE (EUROFUNG)-RELATED"/>
    <property type="match status" value="1"/>
</dbReference>
<dbReference type="InterPro" id="IPR017972">
    <property type="entry name" value="Cyt_P450_CS"/>
</dbReference>
<dbReference type="Pfam" id="PF00067">
    <property type="entry name" value="p450"/>
    <property type="match status" value="1"/>
</dbReference>
<gene>
    <name evidence="8" type="ORF">SAMN05192534_11384</name>
</gene>
<evidence type="ECO:0000256" key="6">
    <source>
        <dbReference type="ARBA" id="ARBA00023033"/>
    </source>
</evidence>
<evidence type="ECO:0000256" key="5">
    <source>
        <dbReference type="ARBA" id="ARBA00023004"/>
    </source>
</evidence>
<evidence type="ECO:0000256" key="1">
    <source>
        <dbReference type="ARBA" id="ARBA00010617"/>
    </source>
</evidence>
<dbReference type="InterPro" id="IPR001128">
    <property type="entry name" value="Cyt_P450"/>
</dbReference>
<organism evidence="8 9">
    <name type="scientific">Alteribacillus persepolensis</name>
    <dbReference type="NCBI Taxonomy" id="568899"/>
    <lineage>
        <taxon>Bacteria</taxon>
        <taxon>Bacillati</taxon>
        <taxon>Bacillota</taxon>
        <taxon>Bacilli</taxon>
        <taxon>Bacillales</taxon>
        <taxon>Bacillaceae</taxon>
        <taxon>Alteribacillus</taxon>
    </lineage>
</organism>
<reference evidence="8 9" key="1">
    <citation type="submission" date="2016-10" db="EMBL/GenBank/DDBJ databases">
        <authorList>
            <person name="de Groot N.N."/>
        </authorList>
    </citation>
    <scope>NUCLEOTIDE SEQUENCE [LARGE SCALE GENOMIC DNA]</scope>
    <source>
        <strain evidence="8 9">DSM 21632</strain>
    </source>
</reference>
<name>A0A1G8FYU1_9BACI</name>
<dbReference type="PRINTS" id="PR00359">
    <property type="entry name" value="BP450"/>
</dbReference>
<dbReference type="Gene3D" id="1.10.630.10">
    <property type="entry name" value="Cytochrome P450"/>
    <property type="match status" value="1"/>
</dbReference>
<dbReference type="FunFam" id="1.10.630.10:FF:000018">
    <property type="entry name" value="Cytochrome P450 monooxygenase"/>
    <property type="match status" value="1"/>
</dbReference>
<evidence type="ECO:0000256" key="2">
    <source>
        <dbReference type="ARBA" id="ARBA00022617"/>
    </source>
</evidence>
<dbReference type="GO" id="GO:0016705">
    <property type="term" value="F:oxidoreductase activity, acting on paired donors, with incorporation or reduction of molecular oxygen"/>
    <property type="evidence" value="ECO:0007669"/>
    <property type="project" value="InterPro"/>
</dbReference>
<dbReference type="PANTHER" id="PTHR46696:SF4">
    <property type="entry name" value="BIOTIN BIOSYNTHESIS CYTOCHROME P450"/>
    <property type="match status" value="1"/>
</dbReference>
<evidence type="ECO:0000256" key="7">
    <source>
        <dbReference type="RuleBase" id="RU000461"/>
    </source>
</evidence>
<comment type="similarity">
    <text evidence="1 7">Belongs to the cytochrome P450 family.</text>
</comment>
<keyword evidence="5 7" id="KW-0408">Iron</keyword>
<dbReference type="CDD" id="cd20625">
    <property type="entry name" value="CYP164-like"/>
    <property type="match status" value="1"/>
</dbReference>